<evidence type="ECO:0000256" key="12">
    <source>
        <dbReference type="ARBA" id="ARBA00049091"/>
    </source>
</evidence>
<dbReference type="PANTHER" id="PTHR42801:SF4">
    <property type="entry name" value="AHPC_TSA FAMILY PROTEIN"/>
    <property type="match status" value="1"/>
</dbReference>
<evidence type="ECO:0000256" key="10">
    <source>
        <dbReference type="ARBA" id="ARBA00038489"/>
    </source>
</evidence>
<evidence type="ECO:0000313" key="15">
    <source>
        <dbReference type="Proteomes" id="UP001065174"/>
    </source>
</evidence>
<evidence type="ECO:0000256" key="4">
    <source>
        <dbReference type="ARBA" id="ARBA00022559"/>
    </source>
</evidence>
<evidence type="ECO:0000259" key="13">
    <source>
        <dbReference type="PROSITE" id="PS51352"/>
    </source>
</evidence>
<evidence type="ECO:0000256" key="1">
    <source>
        <dbReference type="ARBA" id="ARBA00003330"/>
    </source>
</evidence>
<reference evidence="14" key="1">
    <citation type="submission" date="2022-09" db="EMBL/GenBank/DDBJ databases">
        <title>Comparative genomics and taxonomic characterization of three novel marine species of genus Reichenbachiella exhibiting antioxidant and polysaccharide degradation activities.</title>
        <authorList>
            <person name="Muhammad N."/>
            <person name="Lee Y.-J."/>
            <person name="Ko J."/>
            <person name="Kim S.-G."/>
        </authorList>
    </citation>
    <scope>NUCLEOTIDE SEQUENCE</scope>
    <source>
        <strain evidence="14">BKB1-1</strain>
    </source>
</reference>
<accession>A0ABY6CPK0</accession>
<evidence type="ECO:0000256" key="8">
    <source>
        <dbReference type="ARBA" id="ARBA00023284"/>
    </source>
</evidence>
<evidence type="ECO:0000256" key="9">
    <source>
        <dbReference type="ARBA" id="ARBA00032824"/>
    </source>
</evidence>
<evidence type="ECO:0000256" key="3">
    <source>
        <dbReference type="ARBA" id="ARBA00013017"/>
    </source>
</evidence>
<dbReference type="Proteomes" id="UP001065174">
    <property type="component" value="Chromosome"/>
</dbReference>
<gene>
    <name evidence="14" type="ORF">N6H18_00505</name>
</gene>
<dbReference type="PIRSF" id="PIRSF000239">
    <property type="entry name" value="AHPC"/>
    <property type="match status" value="1"/>
</dbReference>
<dbReference type="Pfam" id="PF00578">
    <property type="entry name" value="AhpC-TSA"/>
    <property type="match status" value="1"/>
</dbReference>
<dbReference type="PANTHER" id="PTHR42801">
    <property type="entry name" value="THIOREDOXIN-DEPENDENT PEROXIDE REDUCTASE"/>
    <property type="match status" value="1"/>
</dbReference>
<dbReference type="RefSeq" id="WP_262309891.1">
    <property type="nucleotide sequence ID" value="NZ_CP106679.1"/>
</dbReference>
<keyword evidence="7" id="KW-1015">Disulfide bond</keyword>
<dbReference type="SUPFAM" id="SSF52833">
    <property type="entry name" value="Thioredoxin-like"/>
    <property type="match status" value="1"/>
</dbReference>
<dbReference type="InterPro" id="IPR024706">
    <property type="entry name" value="Peroxiredoxin_AhpC-typ"/>
</dbReference>
<keyword evidence="6" id="KW-0560">Oxidoreductase</keyword>
<keyword evidence="15" id="KW-1185">Reference proteome</keyword>
<keyword evidence="4" id="KW-0575">Peroxidase</keyword>
<dbReference type="InterPro" id="IPR000866">
    <property type="entry name" value="AhpC/TSA"/>
</dbReference>
<comment type="function">
    <text evidence="1">Thiol-specific peroxidase that catalyzes the reduction of hydrogen peroxide and organic hydroperoxides to water and alcohols, respectively. Plays a role in cell protection against oxidative stress by detoxifying peroxides and as sensor of hydrogen peroxide-mediated signaling events.</text>
</comment>
<keyword evidence="5" id="KW-0049">Antioxidant</keyword>
<proteinExistence type="inferred from homology"/>
<keyword evidence="8" id="KW-0676">Redox-active center</keyword>
<evidence type="ECO:0000313" key="14">
    <source>
        <dbReference type="EMBL" id="UXP32456.1"/>
    </source>
</evidence>
<dbReference type="CDD" id="cd03017">
    <property type="entry name" value="PRX_BCP"/>
    <property type="match status" value="1"/>
</dbReference>
<dbReference type="Gene3D" id="3.40.30.10">
    <property type="entry name" value="Glutaredoxin"/>
    <property type="match status" value="1"/>
</dbReference>
<evidence type="ECO:0000256" key="11">
    <source>
        <dbReference type="ARBA" id="ARBA00042639"/>
    </source>
</evidence>
<name>A0ABY6CPK0_9BACT</name>
<evidence type="ECO:0000256" key="2">
    <source>
        <dbReference type="ARBA" id="ARBA00011245"/>
    </source>
</evidence>
<protein>
    <recommendedName>
        <fullName evidence="3">thioredoxin-dependent peroxiredoxin</fullName>
        <ecNumber evidence="3">1.11.1.24</ecNumber>
    </recommendedName>
    <alternativeName>
        <fullName evidence="9">Thioredoxin peroxidase</fullName>
    </alternativeName>
    <alternativeName>
        <fullName evidence="11">Thioredoxin-dependent peroxiredoxin Bcp</fullName>
    </alternativeName>
</protein>
<evidence type="ECO:0000256" key="7">
    <source>
        <dbReference type="ARBA" id="ARBA00023157"/>
    </source>
</evidence>
<comment type="similarity">
    <text evidence="10">Belongs to the peroxiredoxin family. BCP/PrxQ subfamily.</text>
</comment>
<evidence type="ECO:0000256" key="6">
    <source>
        <dbReference type="ARBA" id="ARBA00023002"/>
    </source>
</evidence>
<dbReference type="EMBL" id="CP106679">
    <property type="protein sequence ID" value="UXP32456.1"/>
    <property type="molecule type" value="Genomic_DNA"/>
</dbReference>
<dbReference type="EC" id="1.11.1.24" evidence="3"/>
<dbReference type="PROSITE" id="PS51352">
    <property type="entry name" value="THIOREDOXIN_2"/>
    <property type="match status" value="1"/>
</dbReference>
<feature type="domain" description="Thioredoxin" evidence="13">
    <location>
        <begin position="1"/>
        <end position="146"/>
    </location>
</feature>
<dbReference type="InterPro" id="IPR050924">
    <property type="entry name" value="Peroxiredoxin_BCP/PrxQ"/>
</dbReference>
<organism evidence="14 15">
    <name type="scientific">Reichenbachiella agarivorans</name>
    <dbReference type="NCBI Taxonomy" id="2979464"/>
    <lineage>
        <taxon>Bacteria</taxon>
        <taxon>Pseudomonadati</taxon>
        <taxon>Bacteroidota</taxon>
        <taxon>Cytophagia</taxon>
        <taxon>Cytophagales</taxon>
        <taxon>Reichenbachiellaceae</taxon>
        <taxon>Reichenbachiella</taxon>
    </lineage>
</organism>
<sequence>MKIGESIPSFSLLNQDGLPVNSTDLIGDPLVIFFYPKDDTPVCTTEACTFRDHFEDFRELNIKVIGISADSPNSHARFRAKHRLNFDLLSDENKAVEKLFGLRRSLFGLLAQRVTFIFDSQGMLTHQIGSRFQAKKHVHEALKALR</sequence>
<evidence type="ECO:0000256" key="5">
    <source>
        <dbReference type="ARBA" id="ARBA00022862"/>
    </source>
</evidence>
<comment type="catalytic activity">
    <reaction evidence="12">
        <text>a hydroperoxide + [thioredoxin]-dithiol = an alcohol + [thioredoxin]-disulfide + H2O</text>
        <dbReference type="Rhea" id="RHEA:62620"/>
        <dbReference type="Rhea" id="RHEA-COMP:10698"/>
        <dbReference type="Rhea" id="RHEA-COMP:10700"/>
        <dbReference type="ChEBI" id="CHEBI:15377"/>
        <dbReference type="ChEBI" id="CHEBI:29950"/>
        <dbReference type="ChEBI" id="CHEBI:30879"/>
        <dbReference type="ChEBI" id="CHEBI:35924"/>
        <dbReference type="ChEBI" id="CHEBI:50058"/>
        <dbReference type="EC" id="1.11.1.24"/>
    </reaction>
</comment>
<comment type="subunit">
    <text evidence="2">Monomer.</text>
</comment>
<dbReference type="InterPro" id="IPR036249">
    <property type="entry name" value="Thioredoxin-like_sf"/>
</dbReference>
<dbReference type="InterPro" id="IPR013766">
    <property type="entry name" value="Thioredoxin_domain"/>
</dbReference>